<proteinExistence type="predicted"/>
<reference evidence="2" key="2">
    <citation type="journal article" date="2015" name="Data Brief">
        <title>Shoot transcriptome of the giant reed, Arundo donax.</title>
        <authorList>
            <person name="Barrero R.A."/>
            <person name="Guerrero F.D."/>
            <person name="Moolhuijzen P."/>
            <person name="Goolsby J.A."/>
            <person name="Tidwell J."/>
            <person name="Bellgard S.E."/>
            <person name="Bellgard M.I."/>
        </authorList>
    </citation>
    <scope>NUCLEOTIDE SEQUENCE</scope>
    <source>
        <tissue evidence="2">Shoot tissue taken approximately 20 cm above the soil surface</tissue>
    </source>
</reference>
<organism evidence="2">
    <name type="scientific">Arundo donax</name>
    <name type="common">Giant reed</name>
    <name type="synonym">Donax arundinaceus</name>
    <dbReference type="NCBI Taxonomy" id="35708"/>
    <lineage>
        <taxon>Eukaryota</taxon>
        <taxon>Viridiplantae</taxon>
        <taxon>Streptophyta</taxon>
        <taxon>Embryophyta</taxon>
        <taxon>Tracheophyta</taxon>
        <taxon>Spermatophyta</taxon>
        <taxon>Magnoliopsida</taxon>
        <taxon>Liliopsida</taxon>
        <taxon>Poales</taxon>
        <taxon>Poaceae</taxon>
        <taxon>PACMAD clade</taxon>
        <taxon>Arundinoideae</taxon>
        <taxon>Arundineae</taxon>
        <taxon>Arundo</taxon>
    </lineage>
</organism>
<reference evidence="2" key="1">
    <citation type="submission" date="2014-09" db="EMBL/GenBank/DDBJ databases">
        <authorList>
            <person name="Magalhaes I.L.F."/>
            <person name="Oliveira U."/>
            <person name="Santos F.R."/>
            <person name="Vidigal T.H.D.A."/>
            <person name="Brescovit A.D."/>
            <person name="Santos A.J."/>
        </authorList>
    </citation>
    <scope>NUCLEOTIDE SEQUENCE</scope>
    <source>
        <tissue evidence="2">Shoot tissue taken approximately 20 cm above the soil surface</tissue>
    </source>
</reference>
<keyword evidence="1" id="KW-0732">Signal</keyword>
<protein>
    <submittedName>
        <fullName evidence="2">Uncharacterized protein</fullName>
    </submittedName>
</protein>
<accession>A0A0A9BTQ9</accession>
<name>A0A0A9BTQ9_ARUDO</name>
<feature type="signal peptide" evidence="1">
    <location>
        <begin position="1"/>
        <end position="25"/>
    </location>
</feature>
<evidence type="ECO:0000313" key="2">
    <source>
        <dbReference type="EMBL" id="JAD64555.1"/>
    </source>
</evidence>
<sequence>MFTVLFVSINLQFSLLPKWLNACYAVKLQLQAQSKQKVYSNMD</sequence>
<dbReference type="EMBL" id="GBRH01233340">
    <property type="protein sequence ID" value="JAD64555.1"/>
    <property type="molecule type" value="Transcribed_RNA"/>
</dbReference>
<dbReference type="AlphaFoldDB" id="A0A0A9BTQ9"/>
<feature type="chain" id="PRO_5002042975" evidence="1">
    <location>
        <begin position="26"/>
        <end position="43"/>
    </location>
</feature>
<evidence type="ECO:0000256" key="1">
    <source>
        <dbReference type="SAM" id="SignalP"/>
    </source>
</evidence>